<reference evidence="2 3" key="1">
    <citation type="submission" date="2021-09" db="EMBL/GenBank/DDBJ databases">
        <title>The complete genome sequence of a new microorganism.</title>
        <authorList>
            <person name="Zi Z."/>
        </authorList>
    </citation>
    <scope>NUCLEOTIDE SEQUENCE [LARGE SCALE GENOMIC DNA]</scope>
    <source>
        <strain evidence="2 3">WGZ8</strain>
    </source>
</reference>
<accession>A0ABS7VLY5</accession>
<protein>
    <recommendedName>
        <fullName evidence="4">Lipoprotein</fullName>
    </recommendedName>
</protein>
<evidence type="ECO:0008006" key="4">
    <source>
        <dbReference type="Google" id="ProtNLM"/>
    </source>
</evidence>
<feature type="chain" id="PRO_5045562178" description="Lipoprotein" evidence="1">
    <location>
        <begin position="23"/>
        <end position="249"/>
    </location>
</feature>
<dbReference type="RefSeq" id="WP_224312405.1">
    <property type="nucleotide sequence ID" value="NZ_JAIRBM010000004.1"/>
</dbReference>
<dbReference type="EMBL" id="JAIRBM010000004">
    <property type="protein sequence ID" value="MBZ6076095.1"/>
    <property type="molecule type" value="Genomic_DNA"/>
</dbReference>
<evidence type="ECO:0000313" key="3">
    <source>
        <dbReference type="Proteomes" id="UP000704176"/>
    </source>
</evidence>
<sequence length="249" mass="26705">MIGRLVVLAVACLLLGAQGAWAEDVPQQLCPGSAASMAGETLLQNALKAAYPNLPERRDDPDESDPEACVYPYQANTFGNTVVLFTLSQKPGEDCHGCGAKISADFLRRDKDRLVPIARHREFGESGSWGDLTAITPVRAGSDDGIGVEGGGTFQGETYSSLQIFIFRDGQARAISPENGIILSQSDCDAVPHGKPCTDISGTWKMEPAGRVTVSYRGRRNGRTLPPFKVVYDRRGDALEVTSGTPLSF</sequence>
<evidence type="ECO:0000313" key="2">
    <source>
        <dbReference type="EMBL" id="MBZ6076095.1"/>
    </source>
</evidence>
<organism evidence="2 3">
    <name type="scientific">Microvirga puerhi</name>
    <dbReference type="NCBI Taxonomy" id="2876078"/>
    <lineage>
        <taxon>Bacteria</taxon>
        <taxon>Pseudomonadati</taxon>
        <taxon>Pseudomonadota</taxon>
        <taxon>Alphaproteobacteria</taxon>
        <taxon>Hyphomicrobiales</taxon>
        <taxon>Methylobacteriaceae</taxon>
        <taxon>Microvirga</taxon>
    </lineage>
</organism>
<name>A0ABS7VLY5_9HYPH</name>
<dbReference type="Proteomes" id="UP000704176">
    <property type="component" value="Unassembled WGS sequence"/>
</dbReference>
<feature type="signal peptide" evidence="1">
    <location>
        <begin position="1"/>
        <end position="22"/>
    </location>
</feature>
<proteinExistence type="predicted"/>
<gene>
    <name evidence="2" type="ORF">K9B37_07300</name>
</gene>
<keyword evidence="3" id="KW-1185">Reference proteome</keyword>
<comment type="caution">
    <text evidence="2">The sequence shown here is derived from an EMBL/GenBank/DDBJ whole genome shotgun (WGS) entry which is preliminary data.</text>
</comment>
<evidence type="ECO:0000256" key="1">
    <source>
        <dbReference type="SAM" id="SignalP"/>
    </source>
</evidence>
<keyword evidence="1" id="KW-0732">Signal</keyword>